<feature type="chain" id="PRO_5032447481" evidence="5">
    <location>
        <begin position="24"/>
        <end position="485"/>
    </location>
</feature>
<dbReference type="PANTHER" id="PTHR32444:SF226">
    <property type="entry name" value="BULB-TYPE LECTIN DOMAIN-CONTAINING PROTEIN"/>
    <property type="match status" value="1"/>
</dbReference>
<dbReference type="Pfam" id="PF08276">
    <property type="entry name" value="PAN_2"/>
    <property type="match status" value="1"/>
</dbReference>
<dbReference type="InterPro" id="IPR001480">
    <property type="entry name" value="Bulb-type_lectin_dom"/>
</dbReference>
<organism evidence="8 9">
    <name type="scientific">Senna tora</name>
    <dbReference type="NCBI Taxonomy" id="362788"/>
    <lineage>
        <taxon>Eukaryota</taxon>
        <taxon>Viridiplantae</taxon>
        <taxon>Streptophyta</taxon>
        <taxon>Embryophyta</taxon>
        <taxon>Tracheophyta</taxon>
        <taxon>Spermatophyta</taxon>
        <taxon>Magnoliopsida</taxon>
        <taxon>eudicotyledons</taxon>
        <taxon>Gunneridae</taxon>
        <taxon>Pentapetalae</taxon>
        <taxon>rosids</taxon>
        <taxon>fabids</taxon>
        <taxon>Fabales</taxon>
        <taxon>Fabaceae</taxon>
        <taxon>Caesalpinioideae</taxon>
        <taxon>Cassia clade</taxon>
        <taxon>Senna</taxon>
    </lineage>
</organism>
<keyword evidence="2" id="KW-1015">Disulfide bond</keyword>
<evidence type="ECO:0000259" key="6">
    <source>
        <dbReference type="PROSITE" id="PS50927"/>
    </source>
</evidence>
<comment type="caution">
    <text evidence="8">The sequence shown here is derived from an EMBL/GenBank/DDBJ whole genome shotgun (WGS) entry which is preliminary data.</text>
</comment>
<evidence type="ECO:0000259" key="7">
    <source>
        <dbReference type="PROSITE" id="PS50948"/>
    </source>
</evidence>
<feature type="domain" description="Bulb-type lectin" evidence="6">
    <location>
        <begin position="26"/>
        <end position="151"/>
    </location>
</feature>
<evidence type="ECO:0000256" key="4">
    <source>
        <dbReference type="SAM" id="Phobius"/>
    </source>
</evidence>
<evidence type="ECO:0000313" key="8">
    <source>
        <dbReference type="EMBL" id="KAF7843334.1"/>
    </source>
</evidence>
<sequence length="485" mass="55274">MAITAYNPLLFLTLTLTLHFTTPFSLNTLSQGTHFTRHNILKGVPYFNYQLHFFSISDDHTINFLGIRSTNERGHIWIANLNTPLHDHSPFLTIDEYGNLRIFYNDDTNVFTIFHSPYDRTRKIKASAVLEASGNLKLYEMDAEGRRMKKLLWQSFNYPNNILTSSMKLGFNHQTKQEWVLIARSFTLGMDPTNTSQLVIWWRGKNNVVWTSGMLNRDGKFPNLRSNVSYSFTYISNKDETFLLYDSSVNLVLNEDGGIHGVAKVSCFGGESPGFDDGGGCVSLNGPPCRNKNGIGGVSKKDVKSGNMSEEGYKIEETKVVSVYDCAMTCFYTCSCYAYSYYTLSRDNRGCQMWDKGTPFVESSDGSQIYFITDTNDVPNQIHQNHRKVRYVWIVVVAGAVVTVISSYLCFLISEKSRIRAKEKLKQKKLLSEVRARREKACHELQIYSFETIAEATNNFAPQNEIRQGGFGVVYKINVLDRFRD</sequence>
<reference evidence="8" key="1">
    <citation type="submission" date="2020-09" db="EMBL/GenBank/DDBJ databases">
        <title>Genome-Enabled Discovery of Anthraquinone Biosynthesis in Senna tora.</title>
        <authorList>
            <person name="Kang S.-H."/>
            <person name="Pandey R.P."/>
            <person name="Lee C.-M."/>
            <person name="Sim J.-S."/>
            <person name="Jeong J.-T."/>
            <person name="Choi B.-S."/>
            <person name="Jung M."/>
            <person name="Ginzburg D."/>
            <person name="Zhao K."/>
            <person name="Won S.Y."/>
            <person name="Oh T.-J."/>
            <person name="Yu Y."/>
            <person name="Kim N.-H."/>
            <person name="Lee O.R."/>
            <person name="Lee T.-H."/>
            <person name="Bashyal P."/>
            <person name="Kim T.-S."/>
            <person name="Lee W.-H."/>
            <person name="Kawkins C."/>
            <person name="Kim C.-K."/>
            <person name="Kim J.S."/>
            <person name="Ahn B.O."/>
            <person name="Rhee S.Y."/>
            <person name="Sohng J.K."/>
        </authorList>
    </citation>
    <scope>NUCLEOTIDE SEQUENCE</scope>
    <source>
        <tissue evidence="8">Leaf</tissue>
    </source>
</reference>
<evidence type="ECO:0000256" key="5">
    <source>
        <dbReference type="SAM" id="SignalP"/>
    </source>
</evidence>
<keyword evidence="8" id="KW-0430">Lectin</keyword>
<gene>
    <name evidence="8" type="ORF">G2W53_000239</name>
</gene>
<keyword evidence="4" id="KW-1133">Transmembrane helix</keyword>
<dbReference type="SMART" id="SM00108">
    <property type="entry name" value="B_lectin"/>
    <property type="match status" value="1"/>
</dbReference>
<keyword evidence="8" id="KW-0808">Transferase</keyword>
<dbReference type="Proteomes" id="UP000634136">
    <property type="component" value="Unassembled WGS sequence"/>
</dbReference>
<feature type="signal peptide" evidence="5">
    <location>
        <begin position="1"/>
        <end position="23"/>
    </location>
</feature>
<dbReference type="GO" id="GO:0016301">
    <property type="term" value="F:kinase activity"/>
    <property type="evidence" value="ECO:0007669"/>
    <property type="project" value="UniProtKB-KW"/>
</dbReference>
<dbReference type="Gene3D" id="3.30.200.20">
    <property type="entry name" value="Phosphorylase Kinase, domain 1"/>
    <property type="match status" value="1"/>
</dbReference>
<keyword evidence="3" id="KW-0325">Glycoprotein</keyword>
<evidence type="ECO:0000256" key="2">
    <source>
        <dbReference type="ARBA" id="ARBA00023157"/>
    </source>
</evidence>
<dbReference type="PROSITE" id="PS50927">
    <property type="entry name" value="BULB_LECTIN"/>
    <property type="match status" value="1"/>
</dbReference>
<dbReference type="AlphaFoldDB" id="A0A834XFB3"/>
<dbReference type="OrthoDB" id="1436037at2759"/>
<keyword evidence="4" id="KW-0472">Membrane</keyword>
<dbReference type="InterPro" id="IPR036426">
    <property type="entry name" value="Bulb-type_lectin_dom_sf"/>
</dbReference>
<evidence type="ECO:0000256" key="1">
    <source>
        <dbReference type="ARBA" id="ARBA00022729"/>
    </source>
</evidence>
<keyword evidence="8" id="KW-0675">Receptor</keyword>
<protein>
    <submittedName>
        <fullName evidence="8">G-type lectin S-receptor-like serine/threonine-protein kinase CES101</fullName>
    </submittedName>
</protein>
<dbReference type="PANTHER" id="PTHR32444">
    <property type="entry name" value="BULB-TYPE LECTIN DOMAIN-CONTAINING PROTEIN"/>
    <property type="match status" value="1"/>
</dbReference>
<keyword evidence="1 5" id="KW-0732">Signal</keyword>
<keyword evidence="9" id="KW-1185">Reference proteome</keyword>
<name>A0A834XFB3_9FABA</name>
<keyword evidence="8" id="KW-0418">Kinase</keyword>
<dbReference type="InterPro" id="IPR003609">
    <property type="entry name" value="Pan_app"/>
</dbReference>
<keyword evidence="4" id="KW-0812">Transmembrane</keyword>
<dbReference type="EMBL" id="JAAIUW010000001">
    <property type="protein sequence ID" value="KAF7843334.1"/>
    <property type="molecule type" value="Genomic_DNA"/>
</dbReference>
<proteinExistence type="predicted"/>
<dbReference type="Pfam" id="PF01453">
    <property type="entry name" value="B_lectin"/>
    <property type="match status" value="1"/>
</dbReference>
<evidence type="ECO:0000256" key="3">
    <source>
        <dbReference type="ARBA" id="ARBA00023180"/>
    </source>
</evidence>
<evidence type="ECO:0000313" key="9">
    <source>
        <dbReference type="Proteomes" id="UP000634136"/>
    </source>
</evidence>
<dbReference type="GO" id="GO:0030246">
    <property type="term" value="F:carbohydrate binding"/>
    <property type="evidence" value="ECO:0007669"/>
    <property type="project" value="UniProtKB-KW"/>
</dbReference>
<feature type="transmembrane region" description="Helical" evidence="4">
    <location>
        <begin position="391"/>
        <end position="414"/>
    </location>
</feature>
<accession>A0A834XFB3</accession>
<dbReference type="SUPFAM" id="SSF51110">
    <property type="entry name" value="alpha-D-mannose-specific plant lectins"/>
    <property type="match status" value="1"/>
</dbReference>
<dbReference type="PROSITE" id="PS50948">
    <property type="entry name" value="PAN"/>
    <property type="match status" value="1"/>
</dbReference>
<feature type="domain" description="Apple" evidence="7">
    <location>
        <begin position="289"/>
        <end position="375"/>
    </location>
</feature>